<dbReference type="Proteomes" id="UP001066276">
    <property type="component" value="Chromosome 6"/>
</dbReference>
<name>A0AAV7QMW3_PLEWA</name>
<reference evidence="1" key="1">
    <citation type="journal article" date="2022" name="bioRxiv">
        <title>Sequencing and chromosome-scale assembly of the giantPleurodeles waltlgenome.</title>
        <authorList>
            <person name="Brown T."/>
            <person name="Elewa A."/>
            <person name="Iarovenko S."/>
            <person name="Subramanian E."/>
            <person name="Araus A.J."/>
            <person name="Petzold A."/>
            <person name="Susuki M."/>
            <person name="Suzuki K.-i.T."/>
            <person name="Hayashi T."/>
            <person name="Toyoda A."/>
            <person name="Oliveira C."/>
            <person name="Osipova E."/>
            <person name="Leigh N.D."/>
            <person name="Simon A."/>
            <person name="Yun M.H."/>
        </authorList>
    </citation>
    <scope>NUCLEOTIDE SEQUENCE</scope>
    <source>
        <strain evidence="1">20211129_DDA</strain>
        <tissue evidence="1">Liver</tissue>
    </source>
</reference>
<protein>
    <submittedName>
        <fullName evidence="1">Uncharacterized protein</fullName>
    </submittedName>
</protein>
<dbReference type="EMBL" id="JANPWB010000010">
    <property type="protein sequence ID" value="KAJ1139693.1"/>
    <property type="molecule type" value="Genomic_DNA"/>
</dbReference>
<evidence type="ECO:0000313" key="1">
    <source>
        <dbReference type="EMBL" id="KAJ1139693.1"/>
    </source>
</evidence>
<sequence length="106" mass="12420">MIKEPIHSIPWHQASAHFRSLPVGRHMLVIIDDFSNYLMSTFGCHGFGQIRRNMQTFALQPPDEQEEMCRAHRQLLDMRLFGVNDSDKYDISVAILWTQYSQELLL</sequence>
<gene>
    <name evidence="1" type="ORF">NDU88_006060</name>
</gene>
<accession>A0AAV7QMW3</accession>
<keyword evidence="2" id="KW-1185">Reference proteome</keyword>
<evidence type="ECO:0000313" key="2">
    <source>
        <dbReference type="Proteomes" id="UP001066276"/>
    </source>
</evidence>
<organism evidence="1 2">
    <name type="scientific">Pleurodeles waltl</name>
    <name type="common">Iberian ribbed newt</name>
    <dbReference type="NCBI Taxonomy" id="8319"/>
    <lineage>
        <taxon>Eukaryota</taxon>
        <taxon>Metazoa</taxon>
        <taxon>Chordata</taxon>
        <taxon>Craniata</taxon>
        <taxon>Vertebrata</taxon>
        <taxon>Euteleostomi</taxon>
        <taxon>Amphibia</taxon>
        <taxon>Batrachia</taxon>
        <taxon>Caudata</taxon>
        <taxon>Salamandroidea</taxon>
        <taxon>Salamandridae</taxon>
        <taxon>Pleurodelinae</taxon>
        <taxon>Pleurodeles</taxon>
    </lineage>
</organism>
<comment type="caution">
    <text evidence="1">The sequence shown here is derived from an EMBL/GenBank/DDBJ whole genome shotgun (WGS) entry which is preliminary data.</text>
</comment>
<dbReference type="AlphaFoldDB" id="A0AAV7QMW3"/>
<proteinExistence type="predicted"/>